<reference evidence="3" key="1">
    <citation type="journal article" date="2019" name="Int. J. Syst. Evol. Microbiol.">
        <title>The Global Catalogue of Microorganisms (GCM) 10K type strain sequencing project: providing services to taxonomists for standard genome sequencing and annotation.</title>
        <authorList>
            <consortium name="The Broad Institute Genomics Platform"/>
            <consortium name="The Broad Institute Genome Sequencing Center for Infectious Disease"/>
            <person name="Wu L."/>
            <person name="Ma J."/>
        </authorList>
    </citation>
    <scope>NUCLEOTIDE SEQUENCE [LARGE SCALE GENOMIC DNA]</scope>
    <source>
        <strain evidence="3">JCM 16904</strain>
    </source>
</reference>
<dbReference type="InterPro" id="IPR036196">
    <property type="entry name" value="Ptyr_pPase_sf"/>
</dbReference>
<dbReference type="Proteomes" id="UP001500902">
    <property type="component" value="Unassembled WGS sequence"/>
</dbReference>
<sequence length="159" mass="16642">MLETSSLSAYSTQAKGSLPKCARCSSSARTTPDARSGRPLSPTTTPKAGGGPASGRTAGACRGGGLAEIGLDASAEFPKPLTDDVVRAADVVITVGCGGACPVYVGKRYLDWDLPDLVGRAWLRCTRSVRWSTPACVIFWTSPSWELGSWAHSTQRPPS</sequence>
<feature type="compositionally biased region" description="Polar residues" evidence="1">
    <location>
        <begin position="1"/>
        <end position="15"/>
    </location>
</feature>
<dbReference type="SUPFAM" id="SSF52788">
    <property type="entry name" value="Phosphotyrosine protein phosphatases I"/>
    <property type="match status" value="1"/>
</dbReference>
<feature type="region of interest" description="Disordered" evidence="1">
    <location>
        <begin position="1"/>
        <end position="60"/>
    </location>
</feature>
<evidence type="ECO:0000313" key="2">
    <source>
        <dbReference type="EMBL" id="GAA3714480.1"/>
    </source>
</evidence>
<dbReference type="Gene3D" id="3.40.50.2300">
    <property type="match status" value="1"/>
</dbReference>
<evidence type="ECO:0000313" key="3">
    <source>
        <dbReference type="Proteomes" id="UP001500902"/>
    </source>
</evidence>
<comment type="caution">
    <text evidence="2">The sequence shown here is derived from an EMBL/GenBank/DDBJ whole genome shotgun (WGS) entry which is preliminary data.</text>
</comment>
<gene>
    <name evidence="2" type="ORF">GCM10022224_095200</name>
</gene>
<keyword evidence="3" id="KW-1185">Reference proteome</keyword>
<evidence type="ECO:0000256" key="1">
    <source>
        <dbReference type="SAM" id="MobiDB-lite"/>
    </source>
</evidence>
<dbReference type="EMBL" id="BAAAZP010000224">
    <property type="protein sequence ID" value="GAA3714480.1"/>
    <property type="molecule type" value="Genomic_DNA"/>
</dbReference>
<accession>A0ABP7E7M9</accession>
<protein>
    <submittedName>
        <fullName evidence="2">Uncharacterized protein</fullName>
    </submittedName>
</protein>
<name>A0ABP7E7M9_9ACTN</name>
<proteinExistence type="predicted"/>
<organism evidence="2 3">
    <name type="scientific">Nonomuraea antimicrobica</name>
    <dbReference type="NCBI Taxonomy" id="561173"/>
    <lineage>
        <taxon>Bacteria</taxon>
        <taxon>Bacillati</taxon>
        <taxon>Actinomycetota</taxon>
        <taxon>Actinomycetes</taxon>
        <taxon>Streptosporangiales</taxon>
        <taxon>Streptosporangiaceae</taxon>
        <taxon>Nonomuraea</taxon>
    </lineage>
</organism>